<evidence type="ECO:0000256" key="1">
    <source>
        <dbReference type="ARBA" id="ARBA00004726"/>
    </source>
</evidence>
<sequence>MEYIVGTTEFSCEEACAVTLGKFDSLHRGHQRLIRRVRQLQREGLKGVVFTLNSNRSEVLLTGEERRSLLEDQGLSCLIECPFVPEISHMEPETFVSEILAGRLHAKYLVVGTDFHFGYQRKGDYRLLQDLQTKYGFQVEVIHKKKYEGKDISSTFVKEELKKGNMGVVNELLGRPYGIIGEVLHGRKIGRTLGMPTTNLIPEKEKLLPPNGVYASKTVIDGKMYPGITNIGYKPTVGESFRGVETYIFDFDQDLYGKTIEILLYTFERPEMKFDSLEKLKECMHRDIEFGKEYFGEQ</sequence>
<dbReference type="UniPathway" id="UPA00277">
    <property type="reaction ID" value="UER00407"/>
</dbReference>
<keyword evidence="7 14" id="KW-0547">Nucleotide-binding</keyword>
<keyword evidence="5 14" id="KW-0808">Transferase</keyword>
<keyword evidence="8 14" id="KW-0418">Kinase</keyword>
<dbReference type="NCBIfam" id="NF004162">
    <property type="entry name" value="PRK05627.1-5"/>
    <property type="match status" value="1"/>
</dbReference>
<dbReference type="EC" id="2.7.1.26" evidence="14"/>
<dbReference type="Proteomes" id="UP000306509">
    <property type="component" value="Unassembled WGS sequence"/>
</dbReference>
<protein>
    <recommendedName>
        <fullName evidence="14">Riboflavin biosynthesis protein</fullName>
    </recommendedName>
    <domain>
        <recommendedName>
            <fullName evidence="14">Riboflavin kinase</fullName>
            <ecNumber evidence="14">2.7.1.26</ecNumber>
        </recommendedName>
        <alternativeName>
            <fullName evidence="14">Flavokinase</fullName>
        </alternativeName>
    </domain>
    <domain>
        <recommendedName>
            <fullName evidence="14">FMN adenylyltransferase</fullName>
            <ecNumber evidence="14">2.7.7.2</ecNumber>
        </recommendedName>
        <alternativeName>
            <fullName evidence="14">FAD pyrophosphorylase</fullName>
        </alternativeName>
        <alternativeName>
            <fullName evidence="14">FAD synthase</fullName>
        </alternativeName>
    </domain>
</protein>
<comment type="pathway">
    <text evidence="1 14">Cofactor biosynthesis; FAD biosynthesis; FAD from FMN: step 1/1.</text>
</comment>
<keyword evidence="4 14" id="KW-0288">FMN</keyword>
<feature type="domain" description="Riboflavin kinase" evidence="15">
    <location>
        <begin position="172"/>
        <end position="296"/>
    </location>
</feature>
<dbReference type="SUPFAM" id="SSF82114">
    <property type="entry name" value="Riboflavin kinase-like"/>
    <property type="match status" value="1"/>
</dbReference>
<evidence type="ECO:0000256" key="8">
    <source>
        <dbReference type="ARBA" id="ARBA00022777"/>
    </source>
</evidence>
<dbReference type="STRING" id="180332.GCA_000797495_05335"/>
<organism evidence="16 17">
    <name type="scientific">Robinsoniella peoriensis</name>
    <dbReference type="NCBI Taxonomy" id="180332"/>
    <lineage>
        <taxon>Bacteria</taxon>
        <taxon>Bacillati</taxon>
        <taxon>Bacillota</taxon>
        <taxon>Clostridia</taxon>
        <taxon>Lachnospirales</taxon>
        <taxon>Lachnospiraceae</taxon>
        <taxon>Robinsoniella</taxon>
    </lineage>
</organism>
<keyword evidence="3 14" id="KW-0285">Flavoprotein</keyword>
<dbReference type="Gene3D" id="3.40.50.620">
    <property type="entry name" value="HUPs"/>
    <property type="match status" value="1"/>
</dbReference>
<evidence type="ECO:0000313" key="17">
    <source>
        <dbReference type="Proteomes" id="UP000306509"/>
    </source>
</evidence>
<evidence type="ECO:0000256" key="13">
    <source>
        <dbReference type="ARBA" id="ARBA00049494"/>
    </source>
</evidence>
<evidence type="ECO:0000256" key="10">
    <source>
        <dbReference type="ARBA" id="ARBA00022840"/>
    </source>
</evidence>
<dbReference type="GO" id="GO:0006747">
    <property type="term" value="P:FAD biosynthetic process"/>
    <property type="evidence" value="ECO:0007669"/>
    <property type="project" value="UniProtKB-UniRule"/>
</dbReference>
<dbReference type="EMBL" id="QGQD01000112">
    <property type="protein sequence ID" value="TLC97661.1"/>
    <property type="molecule type" value="Genomic_DNA"/>
</dbReference>
<dbReference type="GO" id="GO:0009231">
    <property type="term" value="P:riboflavin biosynthetic process"/>
    <property type="evidence" value="ECO:0007669"/>
    <property type="project" value="InterPro"/>
</dbReference>
<evidence type="ECO:0000256" key="6">
    <source>
        <dbReference type="ARBA" id="ARBA00022695"/>
    </source>
</evidence>
<dbReference type="CDD" id="cd02064">
    <property type="entry name" value="FAD_synthetase_N"/>
    <property type="match status" value="1"/>
</dbReference>
<name>A0A4U8PZ43_9FIRM</name>
<evidence type="ECO:0000256" key="7">
    <source>
        <dbReference type="ARBA" id="ARBA00022741"/>
    </source>
</evidence>
<evidence type="ECO:0000256" key="2">
    <source>
        <dbReference type="ARBA" id="ARBA00005201"/>
    </source>
</evidence>
<dbReference type="RefSeq" id="WP_047832061.1">
    <property type="nucleotide sequence ID" value="NZ_JBHTNY010000020.1"/>
</dbReference>
<proteinExistence type="inferred from homology"/>
<dbReference type="EC" id="2.7.7.2" evidence="14"/>
<comment type="catalytic activity">
    <reaction evidence="12 14">
        <text>riboflavin + ATP = FMN + ADP + H(+)</text>
        <dbReference type="Rhea" id="RHEA:14357"/>
        <dbReference type="ChEBI" id="CHEBI:15378"/>
        <dbReference type="ChEBI" id="CHEBI:30616"/>
        <dbReference type="ChEBI" id="CHEBI:57986"/>
        <dbReference type="ChEBI" id="CHEBI:58210"/>
        <dbReference type="ChEBI" id="CHEBI:456216"/>
        <dbReference type="EC" id="2.7.1.26"/>
    </reaction>
</comment>
<keyword evidence="10 14" id="KW-0067">ATP-binding</keyword>
<dbReference type="PANTHER" id="PTHR22749:SF6">
    <property type="entry name" value="RIBOFLAVIN KINASE"/>
    <property type="match status" value="1"/>
</dbReference>
<evidence type="ECO:0000256" key="11">
    <source>
        <dbReference type="ARBA" id="ARBA00023268"/>
    </source>
</evidence>
<dbReference type="InterPro" id="IPR014729">
    <property type="entry name" value="Rossmann-like_a/b/a_fold"/>
</dbReference>
<dbReference type="GO" id="GO:0008531">
    <property type="term" value="F:riboflavin kinase activity"/>
    <property type="evidence" value="ECO:0007669"/>
    <property type="project" value="UniProtKB-UniRule"/>
</dbReference>
<comment type="pathway">
    <text evidence="2 14">Cofactor biosynthesis; FMN biosynthesis; FMN from riboflavin (ATP route): step 1/1.</text>
</comment>
<dbReference type="AlphaFoldDB" id="A0A4U8PZ43"/>
<evidence type="ECO:0000256" key="9">
    <source>
        <dbReference type="ARBA" id="ARBA00022827"/>
    </source>
</evidence>
<dbReference type="InterPro" id="IPR015865">
    <property type="entry name" value="Riboflavin_kinase_bac/euk"/>
</dbReference>
<dbReference type="GO" id="GO:0009398">
    <property type="term" value="P:FMN biosynthetic process"/>
    <property type="evidence" value="ECO:0007669"/>
    <property type="project" value="UniProtKB-UniRule"/>
</dbReference>
<evidence type="ECO:0000256" key="4">
    <source>
        <dbReference type="ARBA" id="ARBA00022643"/>
    </source>
</evidence>
<dbReference type="InterPro" id="IPR015864">
    <property type="entry name" value="FAD_synthase"/>
</dbReference>
<keyword evidence="6 14" id="KW-0548">Nucleotidyltransferase</keyword>
<comment type="catalytic activity">
    <reaction evidence="13 14">
        <text>FMN + ATP + H(+) = FAD + diphosphate</text>
        <dbReference type="Rhea" id="RHEA:17237"/>
        <dbReference type="ChEBI" id="CHEBI:15378"/>
        <dbReference type="ChEBI" id="CHEBI:30616"/>
        <dbReference type="ChEBI" id="CHEBI:33019"/>
        <dbReference type="ChEBI" id="CHEBI:57692"/>
        <dbReference type="ChEBI" id="CHEBI:58210"/>
        <dbReference type="EC" id="2.7.7.2"/>
    </reaction>
</comment>
<dbReference type="InterPro" id="IPR023468">
    <property type="entry name" value="Riboflavin_kinase"/>
</dbReference>
<comment type="caution">
    <text evidence="16">The sequence shown here is derived from an EMBL/GenBank/DDBJ whole genome shotgun (WGS) entry which is preliminary data.</text>
</comment>
<dbReference type="GO" id="GO:0003919">
    <property type="term" value="F:FMN adenylyltransferase activity"/>
    <property type="evidence" value="ECO:0007669"/>
    <property type="project" value="UniProtKB-UniRule"/>
</dbReference>
<dbReference type="SUPFAM" id="SSF52374">
    <property type="entry name" value="Nucleotidylyl transferase"/>
    <property type="match status" value="1"/>
</dbReference>
<keyword evidence="11" id="KW-0511">Multifunctional enzyme</keyword>
<dbReference type="GO" id="GO:0005524">
    <property type="term" value="F:ATP binding"/>
    <property type="evidence" value="ECO:0007669"/>
    <property type="project" value="UniProtKB-UniRule"/>
</dbReference>
<dbReference type="NCBIfam" id="TIGR00083">
    <property type="entry name" value="ribF"/>
    <property type="match status" value="1"/>
</dbReference>
<comment type="similarity">
    <text evidence="14">Belongs to the ribF family.</text>
</comment>
<gene>
    <name evidence="16" type="primary">ribF</name>
    <name evidence="16" type="ORF">DSM106044_05457</name>
</gene>
<dbReference type="InterPro" id="IPR023465">
    <property type="entry name" value="Riboflavin_kinase_dom_sf"/>
</dbReference>
<evidence type="ECO:0000256" key="14">
    <source>
        <dbReference type="PIRNR" id="PIRNR004491"/>
    </source>
</evidence>
<evidence type="ECO:0000313" key="16">
    <source>
        <dbReference type="EMBL" id="TLC97661.1"/>
    </source>
</evidence>
<keyword evidence="17" id="KW-1185">Reference proteome</keyword>
<keyword evidence="9 14" id="KW-0274">FAD</keyword>
<dbReference type="PIRSF" id="PIRSF004491">
    <property type="entry name" value="FAD_Synth"/>
    <property type="match status" value="1"/>
</dbReference>
<evidence type="ECO:0000256" key="5">
    <source>
        <dbReference type="ARBA" id="ARBA00022679"/>
    </source>
</evidence>
<evidence type="ECO:0000256" key="12">
    <source>
        <dbReference type="ARBA" id="ARBA00047880"/>
    </source>
</evidence>
<evidence type="ECO:0000256" key="3">
    <source>
        <dbReference type="ARBA" id="ARBA00022630"/>
    </source>
</evidence>
<dbReference type="UniPathway" id="UPA00276">
    <property type="reaction ID" value="UER00406"/>
</dbReference>
<dbReference type="PANTHER" id="PTHR22749">
    <property type="entry name" value="RIBOFLAVIN KINASE/FMN ADENYLYLTRANSFERASE"/>
    <property type="match status" value="1"/>
</dbReference>
<dbReference type="InterPro" id="IPR002606">
    <property type="entry name" value="Riboflavin_kinase_bac"/>
</dbReference>
<dbReference type="Gene3D" id="2.40.30.30">
    <property type="entry name" value="Riboflavin kinase-like"/>
    <property type="match status" value="1"/>
</dbReference>
<dbReference type="Pfam" id="PF01687">
    <property type="entry name" value="Flavokinase"/>
    <property type="match status" value="1"/>
</dbReference>
<dbReference type="SMART" id="SM00904">
    <property type="entry name" value="Flavokinase"/>
    <property type="match status" value="1"/>
</dbReference>
<reference evidence="16 17" key="1">
    <citation type="journal article" date="2019" name="Anaerobe">
        <title>Detection of Robinsoniella peoriensis in multiple bone samples of a trauma patient.</title>
        <authorList>
            <person name="Schrottner P."/>
            <person name="Hartwich K."/>
            <person name="Bunk B."/>
            <person name="Schober I."/>
            <person name="Helbig S."/>
            <person name="Rudolph W.W."/>
            <person name="Gunzer F."/>
        </authorList>
    </citation>
    <scope>NUCLEOTIDE SEQUENCE [LARGE SCALE GENOMIC DNA]</scope>
    <source>
        <strain evidence="16 17">DSM 106044</strain>
    </source>
</reference>
<accession>A0A4U8PZ43</accession>
<evidence type="ECO:0000259" key="15">
    <source>
        <dbReference type="SMART" id="SM00904"/>
    </source>
</evidence>
<dbReference type="Pfam" id="PF06574">
    <property type="entry name" value="FAD_syn"/>
    <property type="match status" value="1"/>
</dbReference>